<dbReference type="PANTHER" id="PTHR30404:SF0">
    <property type="entry name" value="N-ACETYLMURAMOYL-L-ALANINE AMIDASE AMIC"/>
    <property type="match status" value="1"/>
</dbReference>
<keyword evidence="6" id="KW-1185">Reference proteome</keyword>
<dbReference type="PANTHER" id="PTHR30404">
    <property type="entry name" value="N-ACETYLMURAMOYL-L-ALANINE AMIDASE"/>
    <property type="match status" value="1"/>
</dbReference>
<keyword evidence="3 5" id="KW-0378">Hydrolase</keyword>
<evidence type="ECO:0000313" key="5">
    <source>
        <dbReference type="EMBL" id="ABG58037.1"/>
    </source>
</evidence>
<evidence type="ECO:0000256" key="3">
    <source>
        <dbReference type="ARBA" id="ARBA00022801"/>
    </source>
</evidence>
<comment type="catalytic activity">
    <reaction evidence="1">
        <text>Hydrolyzes the link between N-acetylmuramoyl residues and L-amino acid residues in certain cell-wall glycopeptides.</text>
        <dbReference type="EC" id="3.5.1.28"/>
    </reaction>
</comment>
<dbReference type="CDD" id="cd02696">
    <property type="entry name" value="MurNAc-LAA"/>
    <property type="match status" value="1"/>
</dbReference>
<evidence type="ECO:0000256" key="1">
    <source>
        <dbReference type="ARBA" id="ARBA00001561"/>
    </source>
</evidence>
<gene>
    <name evidence="5" type="ordered locus">CHU_0750</name>
</gene>
<name>A0A6N4SP63_CYTH3</name>
<evidence type="ECO:0000259" key="4">
    <source>
        <dbReference type="SMART" id="SM00646"/>
    </source>
</evidence>
<dbReference type="RefSeq" id="WP_011584153.1">
    <property type="nucleotide sequence ID" value="NC_008255.1"/>
</dbReference>
<accession>A0A6N4SP63</accession>
<dbReference type="InterPro" id="IPR002508">
    <property type="entry name" value="MurNAc-LAA_cat"/>
</dbReference>
<dbReference type="KEGG" id="chu:CHU_0750"/>
<feature type="domain" description="MurNAc-LAA" evidence="4">
    <location>
        <begin position="92"/>
        <end position="249"/>
    </location>
</feature>
<dbReference type="Pfam" id="PF01520">
    <property type="entry name" value="Amidase_3"/>
    <property type="match status" value="1"/>
</dbReference>
<evidence type="ECO:0000256" key="2">
    <source>
        <dbReference type="ARBA" id="ARBA00011901"/>
    </source>
</evidence>
<reference evidence="5 6" key="1">
    <citation type="journal article" date="2007" name="Appl. Environ. Microbiol.">
        <title>Genome sequence of the cellulolytic gliding bacterium Cytophaga hutchinsonii.</title>
        <authorList>
            <person name="Xie G."/>
            <person name="Bruce D.C."/>
            <person name="Challacombe J.F."/>
            <person name="Chertkov O."/>
            <person name="Detter J.C."/>
            <person name="Gilna P."/>
            <person name="Han C.S."/>
            <person name="Lucas S."/>
            <person name="Misra M."/>
            <person name="Myers G.L."/>
            <person name="Richardson P."/>
            <person name="Tapia R."/>
            <person name="Thayer N."/>
            <person name="Thompson L.S."/>
            <person name="Brettin T.S."/>
            <person name="Henrissat B."/>
            <person name="Wilson D.B."/>
            <person name="McBride M.J."/>
        </authorList>
    </citation>
    <scope>NUCLEOTIDE SEQUENCE [LARGE SCALE GENOMIC DNA]</scope>
    <source>
        <strain evidence="6">ATCC 33406 / DSM 1761 / CIP 103989 / NBRC 15051 / NCIMB 9469 / D465</strain>
    </source>
</reference>
<dbReference type="OrthoDB" id="9806267at2"/>
<dbReference type="EMBL" id="CP000383">
    <property type="protein sequence ID" value="ABG58037.1"/>
    <property type="molecule type" value="Genomic_DNA"/>
</dbReference>
<dbReference type="EC" id="3.5.1.28" evidence="2"/>
<dbReference type="SUPFAM" id="SSF53187">
    <property type="entry name" value="Zn-dependent exopeptidases"/>
    <property type="match status" value="1"/>
</dbReference>
<dbReference type="GO" id="GO:0008745">
    <property type="term" value="F:N-acetylmuramoyl-L-alanine amidase activity"/>
    <property type="evidence" value="ECO:0007669"/>
    <property type="project" value="UniProtKB-EC"/>
</dbReference>
<dbReference type="GO" id="GO:0030288">
    <property type="term" value="C:outer membrane-bounded periplasmic space"/>
    <property type="evidence" value="ECO:0007669"/>
    <property type="project" value="TreeGrafter"/>
</dbReference>
<dbReference type="GO" id="GO:0009253">
    <property type="term" value="P:peptidoglycan catabolic process"/>
    <property type="evidence" value="ECO:0007669"/>
    <property type="project" value="InterPro"/>
</dbReference>
<proteinExistence type="predicted"/>
<protein>
    <recommendedName>
        <fullName evidence="2">N-acetylmuramoyl-L-alanine amidase</fullName>
        <ecNumber evidence="2">3.5.1.28</ecNumber>
    </recommendedName>
</protein>
<dbReference type="SMART" id="SM00646">
    <property type="entry name" value="Ami_3"/>
    <property type="match status" value="1"/>
</dbReference>
<dbReference type="AlphaFoldDB" id="A0A6N4SP63"/>
<sequence>MKKNLSILFLITVVTLSSFSPLGEHSYKVRTIVIDAGHGGKDSGCHGTTGVEAKVTLAVALELGRIIKENMPATKVYYTRMSDNFVELHDRAGIANRNHADLFISIHCNSGPSDVKGTETYVMGLHSSEDNLDVAKRENEVVLKESDYKKNYDGFDPKSPQAHILFSLYQNAYIENSIRVASKIEKQFSVRLGRTSRGVKQAGFLVLWKTAMPSVLIELGYLTNASEEKYLTNKTNQVYLASGIYRAIKEYKAEIEN</sequence>
<dbReference type="FunFam" id="3.40.630.40:FF:000005">
    <property type="entry name" value="N-acetylmuramoyl-L-alanine amidase (AmiA)"/>
    <property type="match status" value="1"/>
</dbReference>
<dbReference type="Proteomes" id="UP000001822">
    <property type="component" value="Chromosome"/>
</dbReference>
<organism evidence="5 6">
    <name type="scientific">Cytophaga hutchinsonii (strain ATCC 33406 / DSM 1761 / CIP 103989 / NBRC 15051 / NCIMB 9469 / D465)</name>
    <dbReference type="NCBI Taxonomy" id="269798"/>
    <lineage>
        <taxon>Bacteria</taxon>
        <taxon>Pseudomonadati</taxon>
        <taxon>Bacteroidota</taxon>
        <taxon>Cytophagia</taxon>
        <taxon>Cytophagales</taxon>
        <taxon>Cytophagaceae</taxon>
        <taxon>Cytophaga</taxon>
    </lineage>
</organism>
<dbReference type="Gene3D" id="3.40.630.40">
    <property type="entry name" value="Zn-dependent exopeptidases"/>
    <property type="match status" value="1"/>
</dbReference>
<evidence type="ECO:0000313" key="6">
    <source>
        <dbReference type="Proteomes" id="UP000001822"/>
    </source>
</evidence>
<dbReference type="InterPro" id="IPR050695">
    <property type="entry name" value="N-acetylmuramoyl_amidase_3"/>
</dbReference>